<dbReference type="AlphaFoldDB" id="A0A9E7JNB2"/>
<dbReference type="Gene3D" id="3.40.50.12780">
    <property type="entry name" value="N-terminal domain of ligase-like"/>
    <property type="match status" value="2"/>
</dbReference>
<feature type="domain" description="C2H2-type" evidence="3">
    <location>
        <begin position="213"/>
        <end position="241"/>
    </location>
</feature>
<protein>
    <submittedName>
        <fullName evidence="4">AMP-binding enzyme</fullName>
    </submittedName>
</protein>
<dbReference type="EMBL" id="CP097504">
    <property type="protein sequence ID" value="URD86864.1"/>
    <property type="molecule type" value="Genomic_DNA"/>
</dbReference>
<accession>A0A9E7JNB2</accession>
<feature type="region of interest" description="Disordered" evidence="2">
    <location>
        <begin position="113"/>
        <end position="153"/>
    </location>
</feature>
<feature type="compositionally biased region" description="Polar residues" evidence="2">
    <location>
        <begin position="129"/>
        <end position="147"/>
    </location>
</feature>
<evidence type="ECO:0000313" key="4">
    <source>
        <dbReference type="EMBL" id="URD86864.1"/>
    </source>
</evidence>
<dbReference type="OrthoDB" id="9514740at2759"/>
<keyword evidence="1" id="KW-0479">Metal-binding</keyword>
<dbReference type="InterPro" id="IPR013087">
    <property type="entry name" value="Znf_C2H2_type"/>
</dbReference>
<feature type="region of interest" description="Disordered" evidence="2">
    <location>
        <begin position="7"/>
        <end position="69"/>
    </location>
</feature>
<keyword evidence="1" id="KW-0863">Zinc-finger</keyword>
<sequence length="742" mass="81162">MKVLAVFVNDNTSTKRRGTPRMRRHSRPQAAGEDTDLATRSPPLPMADTSNGSRTCNRSRKSKMQVQRKAKNSLSWGFLRRWLSCKDQNDVQGKKKSYKTACSVSFCRMRNSPSVPEITTPESSKRLAATNSLNTPGRSFRSPSKDNSGAISTSFSSHSSASITASVTSSSSSLGGSFKGMHLRKLSGCYECHVTADPTNGPSRDASMRATICPCPDCGEVFMRSETLELHQAINHAVSELGPEDTSRNIIEIIFQSSWLKNQTPICKIDRILKVHNTQKAITRFEDYRDSIKMKANKLGKKHPRCVADGNELLRFYSTTCACSLGLHRSTSLCQSIKHCNVCSIIRDGFKVDELGKIRTMATSGMAHDMAHASSDDEKRAMLVCRVIAGRVKKSHEASEEFDSVNGVAGAHSNMDELFVFSPTAILPCFVSNDAKKRGLLVDAGGEPGYAVRNHRFASPVESLWEGVSTLAELFEQSCKRFACKPLLGSRELISRGTEVSQDGRSFEKLHLGNYQWISYGEAFKAVCNIASGLLQLGIKKNDRIAIFCETRAEWFLALQGCFRRNLTVVSVYASMGEHALCHSLNEGVMMMRGNVLATVSAVMTISPSIGTKCPMQIAMDAAGISIGYASLLTLTDTSDKIKKGTKGDASVLRPTLMAAVPAILDRVRDAVRKKLLYLVILRFINICLGALIGQGYGLTETCGGGTFSDYDDTSVGHAGAPLPCSYVKVRKRNICDRSVRL</sequence>
<proteinExistence type="predicted"/>
<keyword evidence="1" id="KW-0862">Zinc</keyword>
<dbReference type="PROSITE" id="PS00028">
    <property type="entry name" value="ZINC_FINGER_C2H2_1"/>
    <property type="match status" value="1"/>
</dbReference>
<dbReference type="InterPro" id="IPR042099">
    <property type="entry name" value="ANL_N_sf"/>
</dbReference>
<gene>
    <name evidence="4" type="ORF">MUK42_27872</name>
</gene>
<dbReference type="Pfam" id="PF00501">
    <property type="entry name" value="AMP-binding"/>
    <property type="match status" value="2"/>
</dbReference>
<feature type="compositionally biased region" description="Basic residues" evidence="2">
    <location>
        <begin position="57"/>
        <end position="69"/>
    </location>
</feature>
<evidence type="ECO:0000313" key="5">
    <source>
        <dbReference type="Proteomes" id="UP001055439"/>
    </source>
</evidence>
<keyword evidence="5" id="KW-1185">Reference proteome</keyword>
<dbReference type="GO" id="GO:0008270">
    <property type="term" value="F:zinc ion binding"/>
    <property type="evidence" value="ECO:0007669"/>
    <property type="project" value="UniProtKB-KW"/>
</dbReference>
<evidence type="ECO:0000256" key="1">
    <source>
        <dbReference type="PROSITE-ProRule" id="PRU00042"/>
    </source>
</evidence>
<feature type="compositionally biased region" description="Basic residues" evidence="2">
    <location>
        <begin position="14"/>
        <end position="27"/>
    </location>
</feature>
<dbReference type="Proteomes" id="UP001055439">
    <property type="component" value="Chromosome 2"/>
</dbReference>
<dbReference type="PANTHER" id="PTHR31681">
    <property type="entry name" value="C2H2-LIKE ZINC FINGER PROTEIN"/>
    <property type="match status" value="1"/>
</dbReference>
<dbReference type="PANTHER" id="PTHR31681:SF3">
    <property type="entry name" value="OS04G0690100 PROTEIN"/>
    <property type="match status" value="1"/>
</dbReference>
<dbReference type="SUPFAM" id="SSF56801">
    <property type="entry name" value="Acetyl-CoA synthetase-like"/>
    <property type="match status" value="1"/>
</dbReference>
<dbReference type="InterPro" id="IPR000873">
    <property type="entry name" value="AMP-dep_synth/lig_dom"/>
</dbReference>
<dbReference type="Gene3D" id="3.90.228.10">
    <property type="match status" value="1"/>
</dbReference>
<name>A0A9E7JNB2_9LILI</name>
<reference evidence="4" key="1">
    <citation type="submission" date="2022-05" db="EMBL/GenBank/DDBJ databases">
        <title>The Musa troglodytarum L. genome provides insights into the mechanism of non-climacteric behaviour and enrichment of carotenoids.</title>
        <authorList>
            <person name="Wang J."/>
        </authorList>
    </citation>
    <scope>NUCLEOTIDE SEQUENCE</scope>
    <source>
        <tissue evidence="4">Leaf</tissue>
    </source>
</reference>
<evidence type="ECO:0000256" key="2">
    <source>
        <dbReference type="SAM" id="MobiDB-lite"/>
    </source>
</evidence>
<organism evidence="4 5">
    <name type="scientific">Musa troglodytarum</name>
    <name type="common">fe'i banana</name>
    <dbReference type="NCBI Taxonomy" id="320322"/>
    <lineage>
        <taxon>Eukaryota</taxon>
        <taxon>Viridiplantae</taxon>
        <taxon>Streptophyta</taxon>
        <taxon>Embryophyta</taxon>
        <taxon>Tracheophyta</taxon>
        <taxon>Spermatophyta</taxon>
        <taxon>Magnoliopsida</taxon>
        <taxon>Liliopsida</taxon>
        <taxon>Zingiberales</taxon>
        <taxon>Musaceae</taxon>
        <taxon>Musa</taxon>
    </lineage>
</organism>
<dbReference type="SUPFAM" id="SSF56399">
    <property type="entry name" value="ADP-ribosylation"/>
    <property type="match status" value="1"/>
</dbReference>
<evidence type="ECO:0000259" key="3">
    <source>
        <dbReference type="PROSITE" id="PS50157"/>
    </source>
</evidence>
<dbReference type="PROSITE" id="PS50157">
    <property type="entry name" value="ZINC_FINGER_C2H2_2"/>
    <property type="match status" value="1"/>
</dbReference>